<evidence type="ECO:0000313" key="4">
    <source>
        <dbReference type="Proteomes" id="UP000590511"/>
    </source>
</evidence>
<dbReference type="EMBL" id="BOMP01000165">
    <property type="protein sequence ID" value="GIE45507.1"/>
    <property type="molecule type" value="Genomic_DNA"/>
</dbReference>
<keyword evidence="1" id="KW-0472">Membrane</keyword>
<keyword evidence="1" id="KW-0812">Transmembrane</keyword>
<feature type="transmembrane region" description="Helical" evidence="1">
    <location>
        <begin position="12"/>
        <end position="31"/>
    </location>
</feature>
<gene>
    <name evidence="2" type="ORF">Alo02nite_84050</name>
    <name evidence="3" type="ORF">BJ964_008053</name>
</gene>
<reference evidence="3 4" key="1">
    <citation type="submission" date="2020-08" db="EMBL/GenBank/DDBJ databases">
        <title>Sequencing the genomes of 1000 actinobacteria strains.</title>
        <authorList>
            <person name="Klenk H.-P."/>
        </authorList>
    </citation>
    <scope>NUCLEOTIDE SEQUENCE [LARGE SCALE GENOMIC DNA]</scope>
    <source>
        <strain evidence="3 4">DSM 43150</strain>
    </source>
</reference>
<feature type="transmembrane region" description="Helical" evidence="1">
    <location>
        <begin position="91"/>
        <end position="111"/>
    </location>
</feature>
<name>A0A7W7HP36_9ACTN</name>
<dbReference type="InterPro" id="IPR045382">
    <property type="entry name" value="DUF6529"/>
</dbReference>
<reference evidence="2 5" key="2">
    <citation type="submission" date="2021-01" db="EMBL/GenBank/DDBJ databases">
        <title>Whole genome shotgun sequence of Actinoplanes lobatus NBRC 12513.</title>
        <authorList>
            <person name="Komaki H."/>
            <person name="Tamura T."/>
        </authorList>
    </citation>
    <scope>NUCLEOTIDE SEQUENCE [LARGE SCALE GENOMIC DNA]</scope>
    <source>
        <strain evidence="2 5">NBRC 12513</strain>
    </source>
</reference>
<sequence length="178" mass="18960">MPTAAPLRPRVWLPLVAGVGVAVVLGVYGRLHEPVGTTDVTGFLRLQTAKVWLATAVGILAFVQVVSAAVIYRTGPAPGWVAGLHRWNGRLALLLSVPVAVHCLYRFGLRFDTPRVLAHSLFGCLFYGAFATKMLLLSRPGRGSGWALPVAGGVVLTAVAGLWLTSALWFFATIGVSW</sequence>
<dbReference type="Proteomes" id="UP000590511">
    <property type="component" value="Unassembled WGS sequence"/>
</dbReference>
<dbReference type="Pfam" id="PF20139">
    <property type="entry name" value="DUF6529"/>
    <property type="match status" value="1"/>
</dbReference>
<dbReference type="Proteomes" id="UP000631312">
    <property type="component" value="Unassembled WGS sequence"/>
</dbReference>
<proteinExistence type="predicted"/>
<evidence type="ECO:0000313" key="3">
    <source>
        <dbReference type="EMBL" id="MBB4753892.1"/>
    </source>
</evidence>
<accession>A0A7W7HP36</accession>
<keyword evidence="1" id="KW-1133">Transmembrane helix</keyword>
<protein>
    <submittedName>
        <fullName evidence="3">Uncharacterized protein</fullName>
    </submittedName>
</protein>
<organism evidence="3 4">
    <name type="scientific">Actinoplanes lobatus</name>
    <dbReference type="NCBI Taxonomy" id="113568"/>
    <lineage>
        <taxon>Bacteria</taxon>
        <taxon>Bacillati</taxon>
        <taxon>Actinomycetota</taxon>
        <taxon>Actinomycetes</taxon>
        <taxon>Micromonosporales</taxon>
        <taxon>Micromonosporaceae</taxon>
        <taxon>Actinoplanes</taxon>
    </lineage>
</organism>
<dbReference type="EMBL" id="JACHNC010000001">
    <property type="protein sequence ID" value="MBB4753892.1"/>
    <property type="molecule type" value="Genomic_DNA"/>
</dbReference>
<evidence type="ECO:0000256" key="1">
    <source>
        <dbReference type="SAM" id="Phobius"/>
    </source>
</evidence>
<keyword evidence="5" id="KW-1185">Reference proteome</keyword>
<evidence type="ECO:0000313" key="2">
    <source>
        <dbReference type="EMBL" id="GIE45507.1"/>
    </source>
</evidence>
<evidence type="ECO:0000313" key="5">
    <source>
        <dbReference type="Proteomes" id="UP000631312"/>
    </source>
</evidence>
<feature type="transmembrane region" description="Helical" evidence="1">
    <location>
        <begin position="117"/>
        <end position="136"/>
    </location>
</feature>
<feature type="transmembrane region" description="Helical" evidence="1">
    <location>
        <begin position="51"/>
        <end position="71"/>
    </location>
</feature>
<comment type="caution">
    <text evidence="3">The sequence shown here is derived from an EMBL/GenBank/DDBJ whole genome shotgun (WGS) entry which is preliminary data.</text>
</comment>
<dbReference type="RefSeq" id="WP_188125538.1">
    <property type="nucleotide sequence ID" value="NZ_BOMP01000165.1"/>
</dbReference>
<dbReference type="AlphaFoldDB" id="A0A7W7HP36"/>
<feature type="transmembrane region" description="Helical" evidence="1">
    <location>
        <begin position="148"/>
        <end position="172"/>
    </location>
</feature>